<dbReference type="EMBL" id="FTNK01000002">
    <property type="protein sequence ID" value="SIQ48004.1"/>
    <property type="molecule type" value="Genomic_DNA"/>
</dbReference>
<dbReference type="PANTHER" id="PTHR43479:SF11">
    <property type="entry name" value="ACREF_ENVCD OPERON REPRESSOR-RELATED"/>
    <property type="match status" value="1"/>
</dbReference>
<keyword evidence="1 2" id="KW-0238">DNA-binding</keyword>
<evidence type="ECO:0000256" key="1">
    <source>
        <dbReference type="ARBA" id="ARBA00023125"/>
    </source>
</evidence>
<dbReference type="InterPro" id="IPR001647">
    <property type="entry name" value="HTH_TetR"/>
</dbReference>
<evidence type="ECO:0000259" key="3">
    <source>
        <dbReference type="PROSITE" id="PS50977"/>
    </source>
</evidence>
<gene>
    <name evidence="4" type="ORF">SAMN05421578_102180</name>
</gene>
<sequence>MSPRNIERDQQMREIRKDHILDAALQAMAKRGIDSVSIKDIAREAQLSIGNVYNYFNSKDEILGEVLSRGQIEYGKMITSYSMLDIDPRDKLTEICTIWLNTSINWAFTIMLESIRTNETVNPEIREAATRRFTENLKPIAEIMQQGQTANVIIDGNTMQLALYFVSLIQGLTLQMAPGYEIPIRIEPENIIRLFLSTSEH</sequence>
<dbReference type="SUPFAM" id="SSF48498">
    <property type="entry name" value="Tetracyclin repressor-like, C-terminal domain"/>
    <property type="match status" value="1"/>
</dbReference>
<dbReference type="InterPro" id="IPR050624">
    <property type="entry name" value="HTH-type_Tx_Regulator"/>
</dbReference>
<dbReference type="PROSITE" id="PS01081">
    <property type="entry name" value="HTH_TETR_1"/>
    <property type="match status" value="1"/>
</dbReference>
<evidence type="ECO:0000313" key="5">
    <source>
        <dbReference type="Proteomes" id="UP000186666"/>
    </source>
</evidence>
<dbReference type="RefSeq" id="WP_068580810.1">
    <property type="nucleotide sequence ID" value="NZ_FTNK01000002.1"/>
</dbReference>
<dbReference type="PROSITE" id="PS50977">
    <property type="entry name" value="HTH_TETR_2"/>
    <property type="match status" value="1"/>
</dbReference>
<keyword evidence="5" id="KW-1185">Reference proteome</keyword>
<name>A0ABY1JN10_9BACL</name>
<dbReference type="InterPro" id="IPR009057">
    <property type="entry name" value="Homeodomain-like_sf"/>
</dbReference>
<accession>A0ABY1JN10</accession>
<dbReference type="Pfam" id="PF00440">
    <property type="entry name" value="TetR_N"/>
    <property type="match status" value="1"/>
</dbReference>
<dbReference type="PRINTS" id="PR00455">
    <property type="entry name" value="HTHTETR"/>
</dbReference>
<feature type="domain" description="HTH tetR-type" evidence="3">
    <location>
        <begin position="14"/>
        <end position="74"/>
    </location>
</feature>
<dbReference type="SUPFAM" id="SSF46689">
    <property type="entry name" value="Homeodomain-like"/>
    <property type="match status" value="1"/>
</dbReference>
<comment type="caution">
    <text evidence="4">The sequence shown here is derived from an EMBL/GenBank/DDBJ whole genome shotgun (WGS) entry which is preliminary data.</text>
</comment>
<proteinExistence type="predicted"/>
<dbReference type="Gene3D" id="1.10.357.10">
    <property type="entry name" value="Tetracycline Repressor, domain 2"/>
    <property type="match status" value="1"/>
</dbReference>
<dbReference type="InterPro" id="IPR036271">
    <property type="entry name" value="Tet_transcr_reg_TetR-rel_C_sf"/>
</dbReference>
<dbReference type="InterPro" id="IPR023772">
    <property type="entry name" value="DNA-bd_HTH_TetR-type_CS"/>
</dbReference>
<feature type="DNA-binding region" description="H-T-H motif" evidence="2">
    <location>
        <begin position="37"/>
        <end position="56"/>
    </location>
</feature>
<dbReference type="PANTHER" id="PTHR43479">
    <property type="entry name" value="ACREF/ENVCD OPERON REPRESSOR-RELATED"/>
    <property type="match status" value="1"/>
</dbReference>
<organism evidence="4 5">
    <name type="scientific">Paenibacillus macquariensis</name>
    <dbReference type="NCBI Taxonomy" id="948756"/>
    <lineage>
        <taxon>Bacteria</taxon>
        <taxon>Bacillati</taxon>
        <taxon>Bacillota</taxon>
        <taxon>Bacilli</taxon>
        <taxon>Bacillales</taxon>
        <taxon>Paenibacillaceae</taxon>
        <taxon>Paenibacillus</taxon>
    </lineage>
</organism>
<reference evidence="4 5" key="1">
    <citation type="submission" date="2017-01" db="EMBL/GenBank/DDBJ databases">
        <authorList>
            <person name="Varghese N."/>
            <person name="Submissions S."/>
        </authorList>
    </citation>
    <scope>NUCLEOTIDE SEQUENCE [LARGE SCALE GENOMIC DNA]</scope>
    <source>
        <strain evidence="4 5">ATCC 23464</strain>
    </source>
</reference>
<protein>
    <submittedName>
        <fullName evidence="4">Transcriptional regulator, TetR family</fullName>
    </submittedName>
</protein>
<evidence type="ECO:0000313" key="4">
    <source>
        <dbReference type="EMBL" id="SIQ48004.1"/>
    </source>
</evidence>
<evidence type="ECO:0000256" key="2">
    <source>
        <dbReference type="PROSITE-ProRule" id="PRU00335"/>
    </source>
</evidence>
<dbReference type="Proteomes" id="UP000186666">
    <property type="component" value="Unassembled WGS sequence"/>
</dbReference>